<reference evidence="3" key="2">
    <citation type="submission" date="2015-08" db="UniProtKB">
        <authorList>
            <consortium name="WormBaseParasite"/>
        </authorList>
    </citation>
    <scope>IDENTIFICATION</scope>
</reference>
<feature type="signal peptide" evidence="1">
    <location>
        <begin position="1"/>
        <end position="22"/>
    </location>
</feature>
<dbReference type="Gene3D" id="2.60.40.3330">
    <property type="match status" value="1"/>
</dbReference>
<evidence type="ECO:0000313" key="3">
    <source>
        <dbReference type="WBParaSite" id="SVE_1693900.1"/>
    </source>
</evidence>
<keyword evidence="1" id="KW-0732">Signal</keyword>
<sequence>MVCFGNLLTFGIISLSNIVVTSFPFTTYETAVRGIPRCTFCTRSLISVFITEKSSFTRRRSPIAGTMTKFGVPFYIFGGTRRLTKPHLYLSIAHKCSSYGRSCDQFFEIRIPPQYIVKRKQRLNVYVLRELDLSNLPLCRKKCGRKRREDLLPLLDLPETHL</sequence>
<organism evidence="2 3">
    <name type="scientific">Strongyloides venezuelensis</name>
    <name type="common">Threadworm</name>
    <dbReference type="NCBI Taxonomy" id="75913"/>
    <lineage>
        <taxon>Eukaryota</taxon>
        <taxon>Metazoa</taxon>
        <taxon>Ecdysozoa</taxon>
        <taxon>Nematoda</taxon>
        <taxon>Chromadorea</taxon>
        <taxon>Rhabditida</taxon>
        <taxon>Tylenchina</taxon>
        <taxon>Panagrolaimomorpha</taxon>
        <taxon>Strongyloidoidea</taxon>
        <taxon>Strongyloididae</taxon>
        <taxon>Strongyloides</taxon>
    </lineage>
</organism>
<name>A0A0K0FWX7_STRVS</name>
<feature type="chain" id="PRO_5005330508" evidence="1">
    <location>
        <begin position="23"/>
        <end position="162"/>
    </location>
</feature>
<proteinExistence type="predicted"/>
<dbReference type="WBParaSite" id="SVE_1693900.1">
    <property type="protein sequence ID" value="SVE_1693900.1"/>
    <property type="gene ID" value="SVE_1693900"/>
</dbReference>
<evidence type="ECO:0000313" key="2">
    <source>
        <dbReference type="Proteomes" id="UP000035680"/>
    </source>
</evidence>
<dbReference type="Proteomes" id="UP000035680">
    <property type="component" value="Unassembled WGS sequence"/>
</dbReference>
<evidence type="ECO:0000256" key="1">
    <source>
        <dbReference type="SAM" id="SignalP"/>
    </source>
</evidence>
<dbReference type="AlphaFoldDB" id="A0A0K0FWX7"/>
<keyword evidence="2" id="KW-1185">Reference proteome</keyword>
<reference evidence="2" key="1">
    <citation type="submission" date="2014-07" db="EMBL/GenBank/DDBJ databases">
        <authorList>
            <person name="Martin A.A"/>
            <person name="De Silva N."/>
        </authorList>
    </citation>
    <scope>NUCLEOTIDE SEQUENCE</scope>
</reference>
<dbReference type="InterPro" id="IPR038479">
    <property type="entry name" value="Transthyretin-like_sf"/>
</dbReference>
<accession>A0A0K0FWX7</accession>
<protein>
    <submittedName>
        <fullName evidence="3">Secreted protein</fullName>
    </submittedName>
</protein>